<evidence type="ECO:0000256" key="1">
    <source>
        <dbReference type="SAM" id="MobiDB-lite"/>
    </source>
</evidence>
<name>A0A066YY63_9ACTN</name>
<gene>
    <name evidence="2" type="ORF">KCH_17500</name>
</gene>
<feature type="compositionally biased region" description="Basic residues" evidence="1">
    <location>
        <begin position="1"/>
        <end position="18"/>
    </location>
</feature>
<sequence>MHRRLLRPGVRTHPRSPKPGRAQQAQTGAHRGVGGPAACVGRARRKWPGAAARGRAAAGAPAPRHGRGAGLRPRWRPVRGGQGRAYRNRRRMCPFHPTRREAGAVALRTGVSAVKLVLSRRTFRT</sequence>
<proteinExistence type="predicted"/>
<dbReference type="AlphaFoldDB" id="A0A066YY63"/>
<reference evidence="2 3" key="1">
    <citation type="submission" date="2014-05" db="EMBL/GenBank/DDBJ databases">
        <title>Draft Genome Sequence of Kitasatospora cheerisanensis KCTC 2395.</title>
        <authorList>
            <person name="Nam D.H."/>
        </authorList>
    </citation>
    <scope>NUCLEOTIDE SEQUENCE [LARGE SCALE GENOMIC DNA]</scope>
    <source>
        <strain evidence="2 3">KCTC 2395</strain>
    </source>
</reference>
<dbReference type="Proteomes" id="UP000027178">
    <property type="component" value="Unassembled WGS sequence"/>
</dbReference>
<dbReference type="EMBL" id="JNBY01000071">
    <property type="protein sequence ID" value="KDN86483.1"/>
    <property type="molecule type" value="Genomic_DNA"/>
</dbReference>
<keyword evidence="3" id="KW-1185">Reference proteome</keyword>
<feature type="region of interest" description="Disordered" evidence="1">
    <location>
        <begin position="1"/>
        <end position="89"/>
    </location>
</feature>
<evidence type="ECO:0000313" key="3">
    <source>
        <dbReference type="Proteomes" id="UP000027178"/>
    </source>
</evidence>
<accession>A0A066YY63</accession>
<organism evidence="2 3">
    <name type="scientific">Kitasatospora cheerisanensis KCTC 2395</name>
    <dbReference type="NCBI Taxonomy" id="1348663"/>
    <lineage>
        <taxon>Bacteria</taxon>
        <taxon>Bacillati</taxon>
        <taxon>Actinomycetota</taxon>
        <taxon>Actinomycetes</taxon>
        <taxon>Kitasatosporales</taxon>
        <taxon>Streptomycetaceae</taxon>
        <taxon>Kitasatospora</taxon>
    </lineage>
</organism>
<feature type="compositionally biased region" description="Low complexity" evidence="1">
    <location>
        <begin position="48"/>
        <end position="63"/>
    </location>
</feature>
<dbReference type="HOGENOM" id="CLU_1989654_0_0_11"/>
<comment type="caution">
    <text evidence="2">The sequence shown here is derived from an EMBL/GenBank/DDBJ whole genome shotgun (WGS) entry which is preliminary data.</text>
</comment>
<evidence type="ECO:0000313" key="2">
    <source>
        <dbReference type="EMBL" id="KDN86483.1"/>
    </source>
</evidence>
<protein>
    <submittedName>
        <fullName evidence="2">Uncharacterized protein</fullName>
    </submittedName>
</protein>
<dbReference type="PATRIC" id="fig|1348663.4.peg.1680"/>